<evidence type="ECO:0000256" key="1">
    <source>
        <dbReference type="SAM" id="Phobius"/>
    </source>
</evidence>
<evidence type="ECO:0000313" key="2">
    <source>
        <dbReference type="EMBL" id="MCA6062854.1"/>
    </source>
</evidence>
<name>A0ABS7ZMB2_9GAMM</name>
<keyword evidence="1" id="KW-1133">Transmembrane helix</keyword>
<dbReference type="RefSeq" id="WP_225672277.1">
    <property type="nucleotide sequence ID" value="NZ_JAEDAH010000020.1"/>
</dbReference>
<keyword evidence="3" id="KW-1185">Reference proteome</keyword>
<keyword evidence="1" id="KW-0472">Membrane</keyword>
<accession>A0ABS7ZMB2</accession>
<dbReference type="Pfam" id="PF05751">
    <property type="entry name" value="FixH"/>
    <property type="match status" value="1"/>
</dbReference>
<gene>
    <name evidence="2" type="ORF">I9W95_04450</name>
</gene>
<feature type="transmembrane region" description="Helical" evidence="1">
    <location>
        <begin position="15"/>
        <end position="34"/>
    </location>
</feature>
<dbReference type="Proteomes" id="UP000714380">
    <property type="component" value="Unassembled WGS sequence"/>
</dbReference>
<keyword evidence="1" id="KW-0812">Transmembrane</keyword>
<reference evidence="2 3" key="1">
    <citation type="submission" date="2020-12" db="EMBL/GenBank/DDBJ databases">
        <title>Novel Thalassolituus-related marine hydrocarbonoclastic bacteria mediated algae-derived hydrocarbons mineralization in twilight zone of the northern South China Sea.</title>
        <authorList>
            <person name="Dong C."/>
        </authorList>
    </citation>
    <scope>NUCLEOTIDE SEQUENCE [LARGE SCALE GENOMIC DNA]</scope>
    <source>
        <strain evidence="2 3">IMCC1826</strain>
    </source>
</reference>
<sequence length="165" mass="18773">MKSVEKSTPWYKEPMILLVAGIPLLAVIWGMVMLKLALASQDSLVSDSYYKDGVSYTENVETDNKAKRLQLNADLTITHDEVELTLKGYLDEMPATLQLMLIHPTLDTQDATVLLQRMDDGIYRGVNEIYLPGRRHIWLQSPEQGWRIRLTELLESGKTVHMSAK</sequence>
<dbReference type="InterPro" id="IPR008620">
    <property type="entry name" value="FixH"/>
</dbReference>
<evidence type="ECO:0000313" key="3">
    <source>
        <dbReference type="Proteomes" id="UP000714380"/>
    </source>
</evidence>
<proteinExistence type="predicted"/>
<protein>
    <submittedName>
        <fullName evidence="2">FixH family protein</fullName>
    </submittedName>
</protein>
<organism evidence="2 3">
    <name type="scientific">Thalassolituus marinus</name>
    <dbReference type="NCBI Taxonomy" id="671053"/>
    <lineage>
        <taxon>Bacteria</taxon>
        <taxon>Pseudomonadati</taxon>
        <taxon>Pseudomonadota</taxon>
        <taxon>Gammaproteobacteria</taxon>
        <taxon>Oceanospirillales</taxon>
        <taxon>Oceanospirillaceae</taxon>
        <taxon>Thalassolituus</taxon>
    </lineage>
</organism>
<comment type="caution">
    <text evidence="2">The sequence shown here is derived from an EMBL/GenBank/DDBJ whole genome shotgun (WGS) entry which is preliminary data.</text>
</comment>
<dbReference type="EMBL" id="JAEDAH010000020">
    <property type="protein sequence ID" value="MCA6062854.1"/>
    <property type="molecule type" value="Genomic_DNA"/>
</dbReference>